<reference evidence="2 3" key="1">
    <citation type="submission" date="2020-08" db="EMBL/GenBank/DDBJ databases">
        <title>The Agave Microbiome: Exploring the role of microbial communities in plant adaptations to desert environments.</title>
        <authorList>
            <person name="Partida-Martinez L.P."/>
        </authorList>
    </citation>
    <scope>NUCLEOTIDE SEQUENCE [LARGE SCALE GENOMIC DNA]</scope>
    <source>
        <strain evidence="2 3">AT3.2</strain>
    </source>
</reference>
<dbReference type="EMBL" id="JACHBX010000006">
    <property type="protein sequence ID" value="MBB6136527.1"/>
    <property type="molecule type" value="Genomic_DNA"/>
</dbReference>
<proteinExistence type="predicted"/>
<sequence>MSKPSTVHAKRLAAENIRTNGVLAGAHQISDRNGEHILVLTRKASSSLVAPQSGRIERIDLVAAYYLRVTKAQWKEEWVIRDVSDCPGLDVDGDFFMPNVTFTDLNKDGTREVTVPYLRFHAVRTSDTDDAIDRLAALRRVAANAVSISSWDPAQLMAPAAEQLTSLDIGEMPSRSIYAGSAKRRHDNKAGADAHKQAHGRAL</sequence>
<dbReference type="InterPro" id="IPR058148">
    <property type="entry name" value="M949_RS01915-like_dom"/>
</dbReference>
<name>A0A7X0CGY3_9BURK</name>
<gene>
    <name evidence="2" type="ORF">HD842_004705</name>
</gene>
<evidence type="ECO:0000313" key="3">
    <source>
        <dbReference type="Proteomes" id="UP000540787"/>
    </source>
</evidence>
<comment type="caution">
    <text evidence="2">The sequence shown here is derived from an EMBL/GenBank/DDBJ whole genome shotgun (WGS) entry which is preliminary data.</text>
</comment>
<evidence type="ECO:0000313" key="2">
    <source>
        <dbReference type="EMBL" id="MBB6136527.1"/>
    </source>
</evidence>
<feature type="region of interest" description="Disordered" evidence="1">
    <location>
        <begin position="180"/>
        <end position="203"/>
    </location>
</feature>
<dbReference type="RefSeq" id="WP_183558391.1">
    <property type="nucleotide sequence ID" value="NZ_JACHBX010000006.1"/>
</dbReference>
<accession>A0A7X0CGY3</accession>
<dbReference type="NCBIfam" id="NF046077">
    <property type="entry name" value="LPS_M949_RS01915"/>
    <property type="match status" value="1"/>
</dbReference>
<protein>
    <submittedName>
        <fullName evidence="2">Uncharacterized protein</fullName>
    </submittedName>
</protein>
<organism evidence="2 3">
    <name type="scientific">Massilia aurea</name>
    <dbReference type="NCBI Taxonomy" id="373040"/>
    <lineage>
        <taxon>Bacteria</taxon>
        <taxon>Pseudomonadati</taxon>
        <taxon>Pseudomonadota</taxon>
        <taxon>Betaproteobacteria</taxon>
        <taxon>Burkholderiales</taxon>
        <taxon>Oxalobacteraceae</taxon>
        <taxon>Telluria group</taxon>
        <taxon>Massilia</taxon>
    </lineage>
</organism>
<evidence type="ECO:0000256" key="1">
    <source>
        <dbReference type="SAM" id="MobiDB-lite"/>
    </source>
</evidence>
<keyword evidence="3" id="KW-1185">Reference proteome</keyword>
<dbReference type="Proteomes" id="UP000540787">
    <property type="component" value="Unassembled WGS sequence"/>
</dbReference>
<dbReference type="AlphaFoldDB" id="A0A7X0CGY3"/>